<accession>A0AAD5JX60</accession>
<feature type="signal peptide" evidence="1">
    <location>
        <begin position="1"/>
        <end position="17"/>
    </location>
</feature>
<comment type="caution">
    <text evidence="2">The sequence shown here is derived from an EMBL/GenBank/DDBJ whole genome shotgun (WGS) entry which is preliminary data.</text>
</comment>
<name>A0AAD5JX60_9FUNG</name>
<dbReference type="AlphaFoldDB" id="A0AAD5JX60"/>
<proteinExistence type="predicted"/>
<dbReference type="Proteomes" id="UP001209540">
    <property type="component" value="Unassembled WGS sequence"/>
</dbReference>
<keyword evidence="1" id="KW-0732">Signal</keyword>
<reference evidence="2" key="2">
    <citation type="submission" date="2023-02" db="EMBL/GenBank/DDBJ databases">
        <authorList>
            <consortium name="DOE Joint Genome Institute"/>
            <person name="Mondo S.J."/>
            <person name="Chang Y."/>
            <person name="Wang Y."/>
            <person name="Ahrendt S."/>
            <person name="Andreopoulos W."/>
            <person name="Barry K."/>
            <person name="Beard J."/>
            <person name="Benny G.L."/>
            <person name="Blankenship S."/>
            <person name="Bonito G."/>
            <person name="Cuomo C."/>
            <person name="Desiro A."/>
            <person name="Gervers K.A."/>
            <person name="Hundley H."/>
            <person name="Kuo A."/>
            <person name="LaButti K."/>
            <person name="Lang B.F."/>
            <person name="Lipzen A."/>
            <person name="O'Donnell K."/>
            <person name="Pangilinan J."/>
            <person name="Reynolds N."/>
            <person name="Sandor L."/>
            <person name="Smith M.W."/>
            <person name="Tsang A."/>
            <person name="Grigoriev I.V."/>
            <person name="Stajich J.E."/>
            <person name="Spatafora J.W."/>
        </authorList>
    </citation>
    <scope>NUCLEOTIDE SEQUENCE</scope>
    <source>
        <strain evidence="2">RSA 2281</strain>
    </source>
</reference>
<evidence type="ECO:0000313" key="3">
    <source>
        <dbReference type="Proteomes" id="UP001209540"/>
    </source>
</evidence>
<reference evidence="2" key="1">
    <citation type="journal article" date="2022" name="IScience">
        <title>Evolution of zygomycete secretomes and the origins of terrestrial fungal ecologies.</title>
        <authorList>
            <person name="Chang Y."/>
            <person name="Wang Y."/>
            <person name="Mondo S."/>
            <person name="Ahrendt S."/>
            <person name="Andreopoulos W."/>
            <person name="Barry K."/>
            <person name="Beard J."/>
            <person name="Benny G.L."/>
            <person name="Blankenship S."/>
            <person name="Bonito G."/>
            <person name="Cuomo C."/>
            <person name="Desiro A."/>
            <person name="Gervers K.A."/>
            <person name="Hundley H."/>
            <person name="Kuo A."/>
            <person name="LaButti K."/>
            <person name="Lang B.F."/>
            <person name="Lipzen A."/>
            <person name="O'Donnell K."/>
            <person name="Pangilinan J."/>
            <person name="Reynolds N."/>
            <person name="Sandor L."/>
            <person name="Smith M.E."/>
            <person name="Tsang A."/>
            <person name="Grigoriev I.V."/>
            <person name="Stajich J.E."/>
            <person name="Spatafora J.W."/>
        </authorList>
    </citation>
    <scope>NUCLEOTIDE SEQUENCE</scope>
    <source>
        <strain evidence="2">RSA 2281</strain>
    </source>
</reference>
<feature type="chain" id="PRO_5041940606" evidence="1">
    <location>
        <begin position="18"/>
        <end position="88"/>
    </location>
</feature>
<dbReference type="EMBL" id="JAIXMP010000019">
    <property type="protein sequence ID" value="KAI9258199.1"/>
    <property type="molecule type" value="Genomic_DNA"/>
</dbReference>
<protein>
    <submittedName>
        <fullName evidence="2">Uncharacterized protein</fullName>
    </submittedName>
</protein>
<organism evidence="2 3">
    <name type="scientific">Phascolomyces articulosus</name>
    <dbReference type="NCBI Taxonomy" id="60185"/>
    <lineage>
        <taxon>Eukaryota</taxon>
        <taxon>Fungi</taxon>
        <taxon>Fungi incertae sedis</taxon>
        <taxon>Mucoromycota</taxon>
        <taxon>Mucoromycotina</taxon>
        <taxon>Mucoromycetes</taxon>
        <taxon>Mucorales</taxon>
        <taxon>Lichtheimiaceae</taxon>
        <taxon>Phascolomyces</taxon>
    </lineage>
</organism>
<gene>
    <name evidence="2" type="ORF">BDA99DRAFT_561605</name>
</gene>
<sequence length="88" mass="9655">MALIFISIIATIIVSSAIEEAVTGLDIKPVNPLQIPVPPRRREHALFRSSNFCDIFYYGIVVGTNSFCNFAASIDTYGGDDFGHDCNK</sequence>
<evidence type="ECO:0000313" key="2">
    <source>
        <dbReference type="EMBL" id="KAI9258199.1"/>
    </source>
</evidence>
<evidence type="ECO:0000256" key="1">
    <source>
        <dbReference type="SAM" id="SignalP"/>
    </source>
</evidence>
<keyword evidence="3" id="KW-1185">Reference proteome</keyword>